<gene>
    <name evidence="2" type="ORF">Lalb_Chr07g0193331</name>
</gene>
<keyword evidence="3" id="KW-1185">Reference proteome</keyword>
<proteinExistence type="predicted"/>
<evidence type="ECO:0000313" key="2">
    <source>
        <dbReference type="EMBL" id="KAE9611023.1"/>
    </source>
</evidence>
<evidence type="ECO:0000256" key="1">
    <source>
        <dbReference type="SAM" id="MobiDB-lite"/>
    </source>
</evidence>
<dbReference type="EMBL" id="WOCE01000007">
    <property type="protein sequence ID" value="KAE9611023.1"/>
    <property type="molecule type" value="Genomic_DNA"/>
</dbReference>
<dbReference type="Proteomes" id="UP000447434">
    <property type="component" value="Chromosome 7"/>
</dbReference>
<name>A0A6A4QBQ5_LUPAL</name>
<comment type="caution">
    <text evidence="2">The sequence shown here is derived from an EMBL/GenBank/DDBJ whole genome shotgun (WGS) entry which is preliminary data.</text>
</comment>
<evidence type="ECO:0000313" key="3">
    <source>
        <dbReference type="Proteomes" id="UP000447434"/>
    </source>
</evidence>
<protein>
    <submittedName>
        <fullName evidence="2">Uncharacterized protein</fullName>
    </submittedName>
</protein>
<dbReference type="AlphaFoldDB" id="A0A6A4QBQ5"/>
<reference evidence="3" key="1">
    <citation type="journal article" date="2020" name="Nat. Commun.">
        <title>Genome sequence of the cluster root forming white lupin.</title>
        <authorList>
            <person name="Hufnagel B."/>
            <person name="Marques A."/>
            <person name="Soriano A."/>
            <person name="Marques L."/>
            <person name="Divol F."/>
            <person name="Doumas P."/>
            <person name="Sallet E."/>
            <person name="Mancinotti D."/>
            <person name="Carrere S."/>
            <person name="Marande W."/>
            <person name="Arribat S."/>
            <person name="Keller J."/>
            <person name="Huneau C."/>
            <person name="Blein T."/>
            <person name="Aime D."/>
            <person name="Laguerre M."/>
            <person name="Taylor J."/>
            <person name="Schubert V."/>
            <person name="Nelson M."/>
            <person name="Geu-Flores F."/>
            <person name="Crespi M."/>
            <person name="Gallardo-Guerrero K."/>
            <person name="Delaux P.-M."/>
            <person name="Salse J."/>
            <person name="Berges H."/>
            <person name="Guyot R."/>
            <person name="Gouzy J."/>
            <person name="Peret B."/>
        </authorList>
    </citation>
    <scope>NUCLEOTIDE SEQUENCE [LARGE SCALE GENOMIC DNA]</scope>
    <source>
        <strain evidence="3">cv. Amiga</strain>
    </source>
</reference>
<organism evidence="2 3">
    <name type="scientific">Lupinus albus</name>
    <name type="common">White lupine</name>
    <name type="synonym">Lupinus termis</name>
    <dbReference type="NCBI Taxonomy" id="3870"/>
    <lineage>
        <taxon>Eukaryota</taxon>
        <taxon>Viridiplantae</taxon>
        <taxon>Streptophyta</taxon>
        <taxon>Embryophyta</taxon>
        <taxon>Tracheophyta</taxon>
        <taxon>Spermatophyta</taxon>
        <taxon>Magnoliopsida</taxon>
        <taxon>eudicotyledons</taxon>
        <taxon>Gunneridae</taxon>
        <taxon>Pentapetalae</taxon>
        <taxon>rosids</taxon>
        <taxon>fabids</taxon>
        <taxon>Fabales</taxon>
        <taxon>Fabaceae</taxon>
        <taxon>Papilionoideae</taxon>
        <taxon>50 kb inversion clade</taxon>
        <taxon>genistoids sensu lato</taxon>
        <taxon>core genistoids</taxon>
        <taxon>Genisteae</taxon>
        <taxon>Lupinus</taxon>
    </lineage>
</organism>
<feature type="region of interest" description="Disordered" evidence="1">
    <location>
        <begin position="1"/>
        <end position="21"/>
    </location>
</feature>
<accession>A0A6A4QBQ5</accession>
<sequence>MVMAKDDDANGEGEGDVKGEGRRHLDVILGMSKTGTRRYL</sequence>